<evidence type="ECO:0000313" key="2">
    <source>
        <dbReference type="Proteomes" id="UP000544134"/>
    </source>
</evidence>
<dbReference type="AlphaFoldDB" id="A0A848IIX5"/>
<dbReference type="Proteomes" id="UP000544134">
    <property type="component" value="Unassembled WGS sequence"/>
</dbReference>
<evidence type="ECO:0000313" key="1">
    <source>
        <dbReference type="EMBL" id="NML99633.1"/>
    </source>
</evidence>
<keyword evidence="2" id="KW-1185">Reference proteome</keyword>
<protein>
    <submittedName>
        <fullName evidence="1">Uncharacterized protein</fullName>
    </submittedName>
</protein>
<sequence>MHKQLSATEMAKRAAAELAGAQRAIEQANALFGVIQMLVNCGDPAQIFLMAQIGGEMTGYSAERAESESEYFAGAGHD</sequence>
<accession>A0A848IIX5</accession>
<gene>
    <name evidence="1" type="ORF">HHL24_17035</name>
</gene>
<name>A0A848IIX5_9BURK</name>
<dbReference type="EMBL" id="JABBGJ010000017">
    <property type="protein sequence ID" value="NML99633.1"/>
    <property type="molecule type" value="Genomic_DNA"/>
</dbReference>
<reference evidence="1 2" key="1">
    <citation type="submission" date="2020-04" db="EMBL/GenBank/DDBJ databases">
        <title>Paraburkholderia sp. RP-4-7 isolated from soil.</title>
        <authorList>
            <person name="Dahal R.H."/>
        </authorList>
    </citation>
    <scope>NUCLEOTIDE SEQUENCE [LARGE SCALE GENOMIC DNA]</scope>
    <source>
        <strain evidence="1 2">RP-4-7</strain>
    </source>
</reference>
<organism evidence="1 2">
    <name type="scientific">Paraburkholderia polaris</name>
    <dbReference type="NCBI Taxonomy" id="2728848"/>
    <lineage>
        <taxon>Bacteria</taxon>
        <taxon>Pseudomonadati</taxon>
        <taxon>Pseudomonadota</taxon>
        <taxon>Betaproteobacteria</taxon>
        <taxon>Burkholderiales</taxon>
        <taxon>Burkholderiaceae</taxon>
        <taxon>Paraburkholderia</taxon>
    </lineage>
</organism>
<proteinExistence type="predicted"/>
<dbReference type="RefSeq" id="WP_169486608.1">
    <property type="nucleotide sequence ID" value="NZ_JABBGJ010000017.1"/>
</dbReference>
<comment type="caution">
    <text evidence="1">The sequence shown here is derived from an EMBL/GenBank/DDBJ whole genome shotgun (WGS) entry which is preliminary data.</text>
</comment>